<dbReference type="KEGG" id="rsi:Runsl_0544"/>
<sequence>MMIKESKPYNALVFRVKTTIPELMNYGGHVAKKLYREAARLDLTVTGPIYWNYYGIDGRPHTHFLLEIALPIQEQNVISSEFEWRRVEGFKCVSTLMEGAWEQLPQTYETLIRQLHAQGLHMTEECREIYINMDFEDSTHNITEVQVRVR</sequence>
<dbReference type="SMART" id="SM00871">
    <property type="entry name" value="AraC_E_bind"/>
    <property type="match status" value="1"/>
</dbReference>
<dbReference type="InterPro" id="IPR011256">
    <property type="entry name" value="Reg_factor_effector_dom_sf"/>
</dbReference>
<proteinExistence type="predicted"/>
<dbReference type="InterPro" id="IPR029442">
    <property type="entry name" value="GyrI-like"/>
</dbReference>
<dbReference type="RefSeq" id="WP_013926311.1">
    <property type="nucleotide sequence ID" value="NC_015703.1"/>
</dbReference>
<gene>
    <name evidence="2" type="ordered locus">Runsl_0544</name>
</gene>
<dbReference type="Gene3D" id="3.20.80.10">
    <property type="entry name" value="Regulatory factor, effector binding domain"/>
    <property type="match status" value="1"/>
</dbReference>
<evidence type="ECO:0000313" key="3">
    <source>
        <dbReference type="Proteomes" id="UP000000493"/>
    </source>
</evidence>
<organism evidence="2 3">
    <name type="scientific">Runella slithyformis (strain ATCC 29530 / DSM 19594 / LMG 11500 / NCIMB 11436 / LSU 4)</name>
    <dbReference type="NCBI Taxonomy" id="761193"/>
    <lineage>
        <taxon>Bacteria</taxon>
        <taxon>Pseudomonadati</taxon>
        <taxon>Bacteroidota</taxon>
        <taxon>Cytophagia</taxon>
        <taxon>Cytophagales</taxon>
        <taxon>Spirosomataceae</taxon>
        <taxon>Runella</taxon>
    </lineage>
</organism>
<reference evidence="3" key="1">
    <citation type="submission" date="2011-06" db="EMBL/GenBank/DDBJ databases">
        <title>The complete genome of chromosome of Runella slithyformis DSM 19594.</title>
        <authorList>
            <consortium name="US DOE Joint Genome Institute (JGI-PGF)"/>
            <person name="Lucas S."/>
            <person name="Han J."/>
            <person name="Lapidus A."/>
            <person name="Bruce D."/>
            <person name="Goodwin L."/>
            <person name="Pitluck S."/>
            <person name="Peters L."/>
            <person name="Kyrpides N."/>
            <person name="Mavromatis K."/>
            <person name="Ivanova N."/>
            <person name="Ovchinnikova G."/>
            <person name="Zhang X."/>
            <person name="Misra M."/>
            <person name="Detter J.C."/>
            <person name="Tapia R."/>
            <person name="Han C."/>
            <person name="Land M."/>
            <person name="Hauser L."/>
            <person name="Markowitz V."/>
            <person name="Cheng J.-F."/>
            <person name="Hugenholtz P."/>
            <person name="Woyke T."/>
            <person name="Wu D."/>
            <person name="Tindall B."/>
            <person name="Faehrich R."/>
            <person name="Brambilla E."/>
            <person name="Klenk H.-P."/>
            <person name="Eisen J.A."/>
        </authorList>
    </citation>
    <scope>NUCLEOTIDE SEQUENCE [LARGE SCALE GENOMIC DNA]</scope>
    <source>
        <strain evidence="3">ATCC 29530 / DSM 19594 / LMG 11500 / NCIMB 11436 / LSU 4</strain>
    </source>
</reference>
<accession>A0A7U3ZH22</accession>
<dbReference type="SUPFAM" id="SSF55136">
    <property type="entry name" value="Probable bacterial effector-binding domain"/>
    <property type="match status" value="1"/>
</dbReference>
<dbReference type="AlphaFoldDB" id="A0A7U3ZH22"/>
<dbReference type="Pfam" id="PF06445">
    <property type="entry name" value="GyrI-like"/>
    <property type="match status" value="1"/>
</dbReference>
<feature type="domain" description="AraC effector-binding" evidence="1">
    <location>
        <begin position="1"/>
        <end position="150"/>
    </location>
</feature>
<dbReference type="Proteomes" id="UP000000493">
    <property type="component" value="Chromosome"/>
</dbReference>
<evidence type="ECO:0000259" key="1">
    <source>
        <dbReference type="SMART" id="SM00871"/>
    </source>
</evidence>
<keyword evidence="3" id="KW-1185">Reference proteome</keyword>
<evidence type="ECO:0000313" key="2">
    <source>
        <dbReference type="EMBL" id="AEI46987.1"/>
    </source>
</evidence>
<protein>
    <submittedName>
        <fullName evidence="2">Transcription activator effector binding protein</fullName>
    </submittedName>
</protein>
<dbReference type="EMBL" id="CP002859">
    <property type="protein sequence ID" value="AEI46987.1"/>
    <property type="molecule type" value="Genomic_DNA"/>
</dbReference>
<reference evidence="2 3" key="2">
    <citation type="journal article" date="2012" name="Stand. Genomic Sci.">
        <title>Complete genome sequence of the aquatic bacterium Runella slithyformis type strain (LSU 4(T)).</title>
        <authorList>
            <person name="Copeland A."/>
            <person name="Zhang X."/>
            <person name="Misra M."/>
            <person name="Lapidus A."/>
            <person name="Nolan M."/>
            <person name="Lucas S."/>
            <person name="Deshpande S."/>
            <person name="Cheng J.F."/>
            <person name="Tapia R."/>
            <person name="Goodwin L.A."/>
            <person name="Pitluck S."/>
            <person name="Liolios K."/>
            <person name="Pagani I."/>
            <person name="Ivanova N."/>
            <person name="Mikhailova N."/>
            <person name="Pati A."/>
            <person name="Chen A."/>
            <person name="Palaniappan K."/>
            <person name="Land M."/>
            <person name="Hauser L."/>
            <person name="Pan C."/>
            <person name="Jeffries C.D."/>
            <person name="Detter J.C."/>
            <person name="Brambilla E.M."/>
            <person name="Rohde M."/>
            <person name="Djao O.D."/>
            <person name="Goker M."/>
            <person name="Sikorski J."/>
            <person name="Tindall B.J."/>
            <person name="Woyke T."/>
            <person name="Bristow J."/>
            <person name="Eisen J.A."/>
            <person name="Markowitz V."/>
            <person name="Hugenholtz P."/>
            <person name="Kyrpides N.C."/>
            <person name="Klenk H.P."/>
            <person name="Mavromatis K."/>
        </authorList>
    </citation>
    <scope>NUCLEOTIDE SEQUENCE [LARGE SCALE GENOMIC DNA]</scope>
    <source>
        <strain evidence="3">ATCC 29530 / DSM 19594 / LMG 11500 / NCIMB 11436 / LSU 4</strain>
    </source>
</reference>
<name>A0A7U3ZH22_RUNSL</name>
<dbReference type="InterPro" id="IPR010499">
    <property type="entry name" value="AraC_E-bd"/>
</dbReference>